<evidence type="ECO:0000313" key="1">
    <source>
        <dbReference type="EMBL" id="UPQ80434.1"/>
    </source>
</evidence>
<evidence type="ECO:0000313" key="2">
    <source>
        <dbReference type="Proteomes" id="UP000830583"/>
    </source>
</evidence>
<protein>
    <submittedName>
        <fullName evidence="1">Uncharacterized protein</fullName>
    </submittedName>
</protein>
<name>A0ABY4KIE0_9FLAO</name>
<dbReference type="Proteomes" id="UP000830583">
    <property type="component" value="Chromosome"/>
</dbReference>
<accession>A0ABY4KIE0</accession>
<organism evidence="1 2">
    <name type="scientific">Flavobacterium azooxidireducens</name>
    <dbReference type="NCBI Taxonomy" id="1871076"/>
    <lineage>
        <taxon>Bacteria</taxon>
        <taxon>Pseudomonadati</taxon>
        <taxon>Bacteroidota</taxon>
        <taxon>Flavobacteriia</taxon>
        <taxon>Flavobacteriales</taxon>
        <taxon>Flavobacteriaceae</taxon>
        <taxon>Flavobacterium</taxon>
    </lineage>
</organism>
<sequence>MLTYHLKAIAIVDFFLTTYFLQILPKNFICQIDNLTERFEEIFLKLNTVYLLAPTLPTGRQVAVEIFLLASFAREQKIGTESGKMVG</sequence>
<gene>
    <name evidence="1" type="ORF">M0M57_06245</name>
</gene>
<proteinExistence type="predicted"/>
<keyword evidence="2" id="KW-1185">Reference proteome</keyword>
<reference evidence="1" key="1">
    <citation type="submission" date="2022-04" db="EMBL/GenBank/DDBJ databases">
        <title>Consumption of N2O by Flavobacterium azooxidireducens sp. nov. isolated from Decomposing Leaf Litter of Phragmites australis (Cav.).</title>
        <authorList>
            <person name="Behrendt U."/>
            <person name="Spanner T."/>
            <person name="Augustin J."/>
            <person name="Horn M.A."/>
            <person name="Kolb S."/>
            <person name="Ulrich A."/>
        </authorList>
    </citation>
    <scope>NUCLEOTIDE SEQUENCE</scope>
    <source>
        <strain evidence="1">IGB 4-14</strain>
    </source>
</reference>
<dbReference type="EMBL" id="CP096205">
    <property type="protein sequence ID" value="UPQ80434.1"/>
    <property type="molecule type" value="Genomic_DNA"/>
</dbReference>
<dbReference type="RefSeq" id="WP_248436329.1">
    <property type="nucleotide sequence ID" value="NZ_CP096205.1"/>
</dbReference>